<dbReference type="AlphaFoldDB" id="A0A451D066"/>
<evidence type="ECO:0000256" key="4">
    <source>
        <dbReference type="ARBA" id="ARBA00022490"/>
    </source>
</evidence>
<evidence type="ECO:0000256" key="9">
    <source>
        <dbReference type="HAMAP-Rule" id="MF_01036"/>
    </source>
</evidence>
<dbReference type="InterPro" id="IPR001900">
    <property type="entry name" value="RNase_II/R"/>
</dbReference>
<dbReference type="InterPro" id="IPR013223">
    <property type="entry name" value="RNase_B_OB_dom"/>
</dbReference>
<comment type="similarity">
    <text evidence="3 9">Belongs to the RNR ribonuclease family. RNase II subfamily.</text>
</comment>
<evidence type="ECO:0000256" key="2">
    <source>
        <dbReference type="ARBA" id="ARBA00004496"/>
    </source>
</evidence>
<gene>
    <name evidence="9 12" type="primary">rnb</name>
    <name evidence="12" type="ORF">ERCICURT3053_485</name>
</gene>
<evidence type="ECO:0000313" key="12">
    <source>
        <dbReference type="EMBL" id="VFP78844.1"/>
    </source>
</evidence>
<dbReference type="InterPro" id="IPR011129">
    <property type="entry name" value="CSD"/>
</dbReference>
<dbReference type="Gene3D" id="2.40.50.640">
    <property type="match status" value="1"/>
</dbReference>
<dbReference type="SMART" id="SM00955">
    <property type="entry name" value="RNB"/>
    <property type="match status" value="1"/>
</dbReference>
<dbReference type="InterPro" id="IPR004476">
    <property type="entry name" value="RNase_II/RNase_R"/>
</dbReference>
<dbReference type="PANTHER" id="PTHR23355">
    <property type="entry name" value="RIBONUCLEASE"/>
    <property type="match status" value="1"/>
</dbReference>
<comment type="catalytic activity">
    <reaction evidence="1 9">
        <text>Exonucleolytic cleavage in the 3'- to 5'-direction to yield nucleoside 5'-phosphates.</text>
        <dbReference type="EC" id="3.1.13.1"/>
    </reaction>
</comment>
<organism evidence="12 13">
    <name type="scientific">Candidatus Erwinia haradaeae</name>
    <dbReference type="NCBI Taxonomy" id="1922217"/>
    <lineage>
        <taxon>Bacteria</taxon>
        <taxon>Pseudomonadati</taxon>
        <taxon>Pseudomonadota</taxon>
        <taxon>Gammaproteobacteria</taxon>
        <taxon>Enterobacterales</taxon>
        <taxon>Erwiniaceae</taxon>
        <taxon>Erwinia</taxon>
    </lineage>
</organism>
<dbReference type="NCBIfam" id="TIGR02062">
    <property type="entry name" value="RNase_B"/>
    <property type="match status" value="1"/>
</dbReference>
<dbReference type="NCBIfam" id="NF003455">
    <property type="entry name" value="PRK05054.1"/>
    <property type="match status" value="1"/>
</dbReference>
<dbReference type="GO" id="GO:0005829">
    <property type="term" value="C:cytosol"/>
    <property type="evidence" value="ECO:0007669"/>
    <property type="project" value="TreeGrafter"/>
</dbReference>
<dbReference type="PANTHER" id="PTHR23355:SF37">
    <property type="entry name" value="EXORIBONUCLEASE 2"/>
    <property type="match status" value="1"/>
</dbReference>
<dbReference type="Gene3D" id="2.40.50.140">
    <property type="entry name" value="Nucleic acid-binding proteins"/>
    <property type="match status" value="2"/>
</dbReference>
<dbReference type="SMART" id="SM00357">
    <property type="entry name" value="CSP"/>
    <property type="match status" value="1"/>
</dbReference>
<dbReference type="InterPro" id="IPR050180">
    <property type="entry name" value="RNR_Ribonuclease"/>
</dbReference>
<keyword evidence="7 9" id="KW-0269">Exonuclease</keyword>
<dbReference type="OrthoDB" id="9764149at2"/>
<evidence type="ECO:0000256" key="7">
    <source>
        <dbReference type="ARBA" id="ARBA00022839"/>
    </source>
</evidence>
<evidence type="ECO:0000256" key="1">
    <source>
        <dbReference type="ARBA" id="ARBA00001849"/>
    </source>
</evidence>
<name>A0A451D066_9GAMM</name>
<evidence type="ECO:0000256" key="3">
    <source>
        <dbReference type="ARBA" id="ARBA00009925"/>
    </source>
</evidence>
<keyword evidence="8 9" id="KW-0694">RNA-binding</keyword>
<evidence type="ECO:0000313" key="13">
    <source>
        <dbReference type="Proteomes" id="UP000294364"/>
    </source>
</evidence>
<evidence type="ECO:0000256" key="6">
    <source>
        <dbReference type="ARBA" id="ARBA00022801"/>
    </source>
</evidence>
<dbReference type="SUPFAM" id="SSF50249">
    <property type="entry name" value="Nucleic acid-binding proteins"/>
    <property type="match status" value="4"/>
</dbReference>
<keyword evidence="5 9" id="KW-0540">Nuclease</keyword>
<dbReference type="NCBIfam" id="TIGR00358">
    <property type="entry name" value="3_prime_RNase"/>
    <property type="match status" value="1"/>
</dbReference>
<dbReference type="Pfam" id="PF00773">
    <property type="entry name" value="RNB"/>
    <property type="match status" value="1"/>
</dbReference>
<dbReference type="RefSeq" id="WP_157992139.1">
    <property type="nucleotide sequence ID" value="NZ_LR217698.1"/>
</dbReference>
<evidence type="ECO:0000259" key="11">
    <source>
        <dbReference type="SMART" id="SM00955"/>
    </source>
</evidence>
<dbReference type="EMBL" id="LR217698">
    <property type="protein sequence ID" value="VFP78844.1"/>
    <property type="molecule type" value="Genomic_DNA"/>
</dbReference>
<dbReference type="GO" id="GO:0008859">
    <property type="term" value="F:exoribonuclease II activity"/>
    <property type="evidence" value="ECO:0007669"/>
    <property type="project" value="UniProtKB-UniRule"/>
</dbReference>
<sequence length="651" mass="74871">MLQNNPLLAKLKKQLNSKLLRVEGIVKSSEKGFGFLEINAQKSYFIPRSFMKKVMNGDRISAVIQTNKDREIACPEKLIEPSLKRFVGRIQKKNNRLLIMPDNPWLKTAIPCDAGFNVKHCFQEGDWTVAKIRHHPLNGDNAFYAELTEFITKKEDNLAPWWVTLARYNLEREEPNAPIPKEMLNEKLKRKDLTNIPFITIDSAHTEDMDDALYIEDIGDDELKLFIAISDPTSYIETNSILDQIAAERSFTNYLPGFNVSMLPRQLSEDICSLRQGQRRPALVCCVTISKDGTPSQSVEFFAAWIKSKARLVYSSVSDWLESDKSSPWKPESQEIANQICLLHRFYLARSNWRQTHALLFQEQPDFRFVINKQGEILDIITEHRRIANKIIEESMILANICAAQALSKRFGFGIYNVHDGFDKVHANQASEILANHGIIVDPVILSTLDGFRNLRRKLDCQSNQFLANRIRRFQSFSEIRTTPGPHCGLGLEAYATWTSPIRKYGDMINHRLIKSMIKGETALHPKEELTTYMVERRRKNRMAGRDIGEWLYSRFLQKDIGSNRFFKAEVLDVYRHGMRVRLQENGAVAFIPAELIYSIRENLICKHDTGSILVKGQLLYQVTDLIDVTITEIRMDTRTIIARPAFSSKK</sequence>
<reference evidence="12 13" key="1">
    <citation type="submission" date="2019-02" db="EMBL/GenBank/DDBJ databases">
        <authorList>
            <person name="Manzano-Marin A."/>
            <person name="Manzano-Marin A."/>
        </authorList>
    </citation>
    <scope>NUCLEOTIDE SEQUENCE [LARGE SCALE GENOMIC DNA]</scope>
    <source>
        <strain evidence="12 13">ErCicurtihirsuta</strain>
    </source>
</reference>
<accession>A0A451D066</accession>
<dbReference type="InterPro" id="IPR012340">
    <property type="entry name" value="NA-bd_OB-fold"/>
</dbReference>
<comment type="function">
    <text evidence="9">Involved in mRNA degradation. Hydrolyzes single-stranded polyribonucleotides processively in the 3' to 5' direction.</text>
</comment>
<comment type="subcellular location">
    <subcellularLocation>
        <location evidence="2 9">Cytoplasm</location>
    </subcellularLocation>
</comment>
<proteinExistence type="inferred from homology"/>
<keyword evidence="6 9" id="KW-0378">Hydrolase</keyword>
<protein>
    <recommendedName>
        <fullName evidence="9">Exoribonuclease 2</fullName>
        <ecNumber evidence="9">3.1.13.1</ecNumber>
    </recommendedName>
    <alternativeName>
        <fullName evidence="9">Exoribonuclease II</fullName>
        <shortName evidence="9">RNase II</shortName>
        <shortName evidence="9">Ribonuclease II</shortName>
    </alternativeName>
</protein>
<dbReference type="GO" id="GO:0006402">
    <property type="term" value="P:mRNA catabolic process"/>
    <property type="evidence" value="ECO:0007669"/>
    <property type="project" value="UniProtKB-UniRule"/>
</dbReference>
<feature type="domain" description="Cold-shock" evidence="10">
    <location>
        <begin position="23"/>
        <end position="79"/>
    </location>
</feature>
<keyword evidence="4 9" id="KW-0963">Cytoplasm</keyword>
<dbReference type="HAMAP" id="MF_01036">
    <property type="entry name" value="RNase_II"/>
    <property type="match status" value="1"/>
</dbReference>
<dbReference type="InterPro" id="IPR011804">
    <property type="entry name" value="RNase_II"/>
</dbReference>
<evidence type="ECO:0000259" key="10">
    <source>
        <dbReference type="SMART" id="SM00357"/>
    </source>
</evidence>
<dbReference type="Pfam" id="PF08206">
    <property type="entry name" value="OB_RNB"/>
    <property type="match status" value="1"/>
</dbReference>
<dbReference type="GO" id="GO:0003723">
    <property type="term" value="F:RNA binding"/>
    <property type="evidence" value="ECO:0007669"/>
    <property type="project" value="UniProtKB-KW"/>
</dbReference>
<evidence type="ECO:0000256" key="5">
    <source>
        <dbReference type="ARBA" id="ARBA00022722"/>
    </source>
</evidence>
<dbReference type="EC" id="3.1.13.1" evidence="9"/>
<feature type="domain" description="RNB" evidence="11">
    <location>
        <begin position="190"/>
        <end position="520"/>
    </location>
</feature>
<evidence type="ECO:0000256" key="8">
    <source>
        <dbReference type="ARBA" id="ARBA00022884"/>
    </source>
</evidence>
<dbReference type="Proteomes" id="UP000294364">
    <property type="component" value="Chromosome"/>
</dbReference>